<dbReference type="InterPro" id="IPR055554">
    <property type="entry name" value="DUF7130"/>
</dbReference>
<feature type="compositionally biased region" description="Polar residues" evidence="1">
    <location>
        <begin position="1"/>
        <end position="13"/>
    </location>
</feature>
<keyword evidence="4" id="KW-1185">Reference proteome</keyword>
<evidence type="ECO:0000259" key="2">
    <source>
        <dbReference type="Pfam" id="PF23458"/>
    </source>
</evidence>
<sequence>MSPDNDQSPTVSELRNKEETEIPIGESLDPESRAHVMWRCGECGEMGQLEDELPAECPECGAQREELFYWEED</sequence>
<feature type="domain" description="DUF7130" evidence="2">
    <location>
        <begin position="27"/>
        <end position="73"/>
    </location>
</feature>
<dbReference type="Pfam" id="PF23458">
    <property type="entry name" value="DUF7130"/>
    <property type="match status" value="1"/>
</dbReference>
<dbReference type="OrthoDB" id="45654at2157"/>
<dbReference type="SUPFAM" id="SSF57802">
    <property type="entry name" value="Rubredoxin-like"/>
    <property type="match status" value="1"/>
</dbReference>
<dbReference type="Gene3D" id="2.20.28.10">
    <property type="match status" value="1"/>
</dbReference>
<dbReference type="PATRIC" id="fig|1114856.3.peg.1550"/>
<accession>L9VYD4</accession>
<protein>
    <recommendedName>
        <fullName evidence="2">DUF7130 domain-containing protein</fullName>
    </recommendedName>
</protein>
<dbReference type="RefSeq" id="WP_006089303.1">
    <property type="nucleotide sequence ID" value="NZ_AOHW01000023.1"/>
</dbReference>
<dbReference type="EMBL" id="AOHW01000023">
    <property type="protein sequence ID" value="ELY42210.1"/>
    <property type="molecule type" value="Genomic_DNA"/>
</dbReference>
<comment type="caution">
    <text evidence="3">The sequence shown here is derived from an EMBL/GenBank/DDBJ whole genome shotgun (WGS) entry which is preliminary data.</text>
</comment>
<reference evidence="3 4" key="1">
    <citation type="journal article" date="2014" name="PLoS Genet.">
        <title>Phylogenetically driven sequencing of extremely halophilic archaea reveals strategies for static and dynamic osmo-response.</title>
        <authorList>
            <person name="Becker E.A."/>
            <person name="Seitzer P.M."/>
            <person name="Tritt A."/>
            <person name="Larsen D."/>
            <person name="Krusor M."/>
            <person name="Yao A.I."/>
            <person name="Wu D."/>
            <person name="Madern D."/>
            <person name="Eisen J.A."/>
            <person name="Darling A.E."/>
            <person name="Facciotti M.T."/>
        </authorList>
    </citation>
    <scope>NUCLEOTIDE SEQUENCE [LARGE SCALE GENOMIC DNA]</scope>
    <source>
        <strain evidence="3 4">GA33</strain>
    </source>
</reference>
<evidence type="ECO:0000313" key="3">
    <source>
        <dbReference type="EMBL" id="ELY42210.1"/>
    </source>
</evidence>
<gene>
    <name evidence="3" type="ORF">C496_07423</name>
</gene>
<evidence type="ECO:0000256" key="1">
    <source>
        <dbReference type="SAM" id="MobiDB-lite"/>
    </source>
</evidence>
<dbReference type="eggNOG" id="arCOG07989">
    <property type="taxonomic scope" value="Archaea"/>
</dbReference>
<feature type="region of interest" description="Disordered" evidence="1">
    <location>
        <begin position="1"/>
        <end position="30"/>
    </location>
</feature>
<evidence type="ECO:0000313" key="4">
    <source>
        <dbReference type="Proteomes" id="UP000011599"/>
    </source>
</evidence>
<organism evidence="3 4">
    <name type="scientific">Natronorubrum tibetense GA33</name>
    <dbReference type="NCBI Taxonomy" id="1114856"/>
    <lineage>
        <taxon>Archaea</taxon>
        <taxon>Methanobacteriati</taxon>
        <taxon>Methanobacteriota</taxon>
        <taxon>Stenosarchaea group</taxon>
        <taxon>Halobacteria</taxon>
        <taxon>Halobacteriales</taxon>
        <taxon>Natrialbaceae</taxon>
        <taxon>Natronorubrum</taxon>
    </lineage>
</organism>
<dbReference type="STRING" id="1114856.GCA_000383975_00806"/>
<dbReference type="Proteomes" id="UP000011599">
    <property type="component" value="Unassembled WGS sequence"/>
</dbReference>
<proteinExistence type="predicted"/>
<name>L9VYD4_9EURY</name>
<dbReference type="AlphaFoldDB" id="L9VYD4"/>